<dbReference type="PANTHER" id="PTHR37984:SF5">
    <property type="entry name" value="PROTEIN NYNRIN-LIKE"/>
    <property type="match status" value="1"/>
</dbReference>
<dbReference type="InterPro" id="IPR012337">
    <property type="entry name" value="RNaseH-like_sf"/>
</dbReference>
<dbReference type="InterPro" id="IPR041588">
    <property type="entry name" value="Integrase_H2C2"/>
</dbReference>
<dbReference type="STRING" id="28743.ENSCVAP00000031212"/>
<dbReference type="PANTHER" id="PTHR37984">
    <property type="entry name" value="PROTEIN CBG26694"/>
    <property type="match status" value="1"/>
</dbReference>
<dbReference type="FunFam" id="3.30.420.10:FF:000063">
    <property type="entry name" value="Retrovirus-related Pol polyprotein from transposon 297-like Protein"/>
    <property type="match status" value="1"/>
</dbReference>
<dbReference type="GO" id="GO:0015074">
    <property type="term" value="P:DNA integration"/>
    <property type="evidence" value="ECO:0007669"/>
    <property type="project" value="InterPro"/>
</dbReference>
<reference evidence="4" key="2">
    <citation type="submission" date="2025-09" db="UniProtKB">
        <authorList>
            <consortium name="Ensembl"/>
        </authorList>
    </citation>
    <scope>IDENTIFICATION</scope>
</reference>
<dbReference type="AlphaFoldDB" id="A0A3Q2EFV5"/>
<dbReference type="GO" id="GO:0003676">
    <property type="term" value="F:nucleic acid binding"/>
    <property type="evidence" value="ECO:0007669"/>
    <property type="project" value="InterPro"/>
</dbReference>
<dbReference type="Ensembl" id="ENSCVAT00000025862.1">
    <property type="protein sequence ID" value="ENSCVAP00000031212.1"/>
    <property type="gene ID" value="ENSCVAG00000020310.1"/>
</dbReference>
<dbReference type="InterPro" id="IPR001584">
    <property type="entry name" value="Integrase_cat-core"/>
</dbReference>
<feature type="compositionally biased region" description="Polar residues" evidence="2">
    <location>
        <begin position="413"/>
        <end position="428"/>
    </location>
</feature>
<dbReference type="SUPFAM" id="SSF53098">
    <property type="entry name" value="Ribonuclease H-like"/>
    <property type="match status" value="1"/>
</dbReference>
<dbReference type="GeneTree" id="ENSGT00490000044642"/>
<evidence type="ECO:0000259" key="3">
    <source>
        <dbReference type="PROSITE" id="PS50994"/>
    </source>
</evidence>
<dbReference type="FunFam" id="1.10.340.70:FF:000003">
    <property type="entry name" value="Protein CBG25708"/>
    <property type="match status" value="1"/>
</dbReference>
<dbReference type="Proteomes" id="UP000265020">
    <property type="component" value="Unassembled WGS sequence"/>
</dbReference>
<evidence type="ECO:0000313" key="5">
    <source>
        <dbReference type="Proteomes" id="UP000265020"/>
    </source>
</evidence>
<dbReference type="Pfam" id="PF17921">
    <property type="entry name" value="Integrase_H2C2"/>
    <property type="match status" value="1"/>
</dbReference>
<proteinExistence type="predicted"/>
<dbReference type="Gene3D" id="3.30.420.10">
    <property type="entry name" value="Ribonuclease H-like superfamily/Ribonuclease H"/>
    <property type="match status" value="1"/>
</dbReference>
<keyword evidence="5" id="KW-1185">Reference proteome</keyword>
<evidence type="ECO:0000256" key="1">
    <source>
        <dbReference type="ARBA" id="ARBA00039658"/>
    </source>
</evidence>
<organism evidence="4 5">
    <name type="scientific">Cyprinodon variegatus</name>
    <name type="common">Sheepshead minnow</name>
    <dbReference type="NCBI Taxonomy" id="28743"/>
    <lineage>
        <taxon>Eukaryota</taxon>
        <taxon>Metazoa</taxon>
        <taxon>Chordata</taxon>
        <taxon>Craniata</taxon>
        <taxon>Vertebrata</taxon>
        <taxon>Euteleostomi</taxon>
        <taxon>Actinopterygii</taxon>
        <taxon>Neopterygii</taxon>
        <taxon>Teleostei</taxon>
        <taxon>Neoteleostei</taxon>
        <taxon>Acanthomorphata</taxon>
        <taxon>Ovalentaria</taxon>
        <taxon>Atherinomorphae</taxon>
        <taxon>Cyprinodontiformes</taxon>
        <taxon>Cyprinodontidae</taxon>
        <taxon>Cyprinodon</taxon>
    </lineage>
</organism>
<feature type="domain" description="Integrase catalytic" evidence="3">
    <location>
        <begin position="164"/>
        <end position="275"/>
    </location>
</feature>
<dbReference type="OMA" id="DQANCET"/>
<accession>A0A3Q2EFV5</accession>
<feature type="region of interest" description="Disordered" evidence="2">
    <location>
        <begin position="409"/>
        <end position="460"/>
    </location>
</feature>
<protein>
    <recommendedName>
        <fullName evidence="1">Gypsy retrotransposon integrase-like protein 1</fullName>
    </recommendedName>
</protein>
<name>A0A3Q2EFV5_CYPVA</name>
<reference evidence="4" key="1">
    <citation type="submission" date="2025-08" db="UniProtKB">
        <authorList>
            <consortium name="Ensembl"/>
        </authorList>
    </citation>
    <scope>IDENTIFICATION</scope>
</reference>
<evidence type="ECO:0000313" key="4">
    <source>
        <dbReference type="Ensembl" id="ENSCVAP00000031212.1"/>
    </source>
</evidence>
<evidence type="ECO:0000256" key="2">
    <source>
        <dbReference type="SAM" id="MobiDB-lite"/>
    </source>
</evidence>
<sequence length="460" mass="51612">MLSRSPQQGTVHSRDSHTDVECYVAAVMSSIPASQTKMDGIRAETAADEQVQVVIRYIKNGWPEHIQHTQSCAREYFPARNELSEHDGLVLRGSRIVISGSMKTEMLERIHDGHQGLNKCRMRANTSVWWPGLASQITHKVENCIYCREHRRAQNKEPLLSTPLPDRPWRKIGVDLCVQGKDNFLVISDYYSRYLEILHMSATTSAQVSLKLKATFARYGIPEEVVSDNGPQFSSEVFKEFAHEMDFRHVTSSPHNPQGNGHAERAVQTAKRILQQKDPLLALMIYRSSPHSSTGVSPAELLMGRKIRTTLPTLDKVLQPKWPNRQHIRAKDAVEKRKQAFHYNKRHGVRPLTPLQPGNPVLARLDNQKTWSTPAEVVGESTTERSYVIATEQGALYRRNRRHLQALPEVGSSVEQSVEPNTPEVQASSGGGSPGPKVTPSGLSQTRSGRVVKPVQRLDL</sequence>
<dbReference type="InterPro" id="IPR050951">
    <property type="entry name" value="Retrovirus_Pol_polyprotein"/>
</dbReference>
<dbReference type="PROSITE" id="PS50994">
    <property type="entry name" value="INTEGRASE"/>
    <property type="match status" value="1"/>
</dbReference>
<dbReference type="InterPro" id="IPR036397">
    <property type="entry name" value="RNaseH_sf"/>
</dbReference>
<dbReference type="Gene3D" id="1.10.340.70">
    <property type="match status" value="1"/>
</dbReference>
<dbReference type="Pfam" id="PF00665">
    <property type="entry name" value="rve"/>
    <property type="match status" value="1"/>
</dbReference>